<feature type="transmembrane region" description="Helical" evidence="1">
    <location>
        <begin position="66"/>
        <end position="86"/>
    </location>
</feature>
<reference evidence="3 4" key="1">
    <citation type="submission" date="2021-02" db="EMBL/GenBank/DDBJ databases">
        <title>Complete genome of Desulfoluna sp. strain ASN36.</title>
        <authorList>
            <person name="Takahashi A."/>
            <person name="Kojima H."/>
            <person name="Fukui M."/>
        </authorList>
    </citation>
    <scope>NUCLEOTIDE SEQUENCE [LARGE SCALE GENOMIC DNA]</scope>
    <source>
        <strain evidence="3 4">ASN36</strain>
    </source>
</reference>
<name>A0ABN6F6U1_9BACT</name>
<dbReference type="RefSeq" id="WP_236888431.1">
    <property type="nucleotide sequence ID" value="NZ_AP024488.1"/>
</dbReference>
<feature type="signal peptide" evidence="2">
    <location>
        <begin position="1"/>
        <end position="21"/>
    </location>
</feature>
<evidence type="ECO:0000313" key="3">
    <source>
        <dbReference type="EMBL" id="BCS96997.1"/>
    </source>
</evidence>
<feature type="transmembrane region" description="Helical" evidence="1">
    <location>
        <begin position="31"/>
        <end position="50"/>
    </location>
</feature>
<keyword evidence="1" id="KW-0812">Transmembrane</keyword>
<organism evidence="3 4">
    <name type="scientific">Desulfoluna limicola</name>
    <dbReference type="NCBI Taxonomy" id="2810562"/>
    <lineage>
        <taxon>Bacteria</taxon>
        <taxon>Pseudomonadati</taxon>
        <taxon>Thermodesulfobacteriota</taxon>
        <taxon>Desulfobacteria</taxon>
        <taxon>Desulfobacterales</taxon>
        <taxon>Desulfolunaceae</taxon>
        <taxon>Desulfoluna</taxon>
    </lineage>
</organism>
<keyword evidence="1" id="KW-1133">Transmembrane helix</keyword>
<accession>A0ABN6F6U1</accession>
<keyword evidence="2" id="KW-0732">Signal</keyword>
<evidence type="ECO:0000256" key="2">
    <source>
        <dbReference type="SAM" id="SignalP"/>
    </source>
</evidence>
<sequence length="154" mass="17205">MTRISGLVALFLFLVVSPAHATQGHGGIEGTLVHQAAHVLFALAMGFLVFRIKRDELPVQRGWRNVQYAAFLFILWNLDAIFVHFVDEQVKLVTVQRLATGQLQITSPIPGLSFIYYIAKLDHLLCVPAIGFLWVGLRQLVKQAEERRDNGGAL</sequence>
<keyword evidence="4" id="KW-1185">Reference proteome</keyword>
<feature type="chain" id="PRO_5045235329" evidence="2">
    <location>
        <begin position="22"/>
        <end position="154"/>
    </location>
</feature>
<gene>
    <name evidence="3" type="ORF">DSLASN_26290</name>
</gene>
<keyword evidence="1" id="KW-0472">Membrane</keyword>
<evidence type="ECO:0000256" key="1">
    <source>
        <dbReference type="SAM" id="Phobius"/>
    </source>
</evidence>
<protein>
    <submittedName>
        <fullName evidence="3">Uncharacterized protein</fullName>
    </submittedName>
</protein>
<dbReference type="Proteomes" id="UP001320148">
    <property type="component" value="Chromosome"/>
</dbReference>
<feature type="transmembrane region" description="Helical" evidence="1">
    <location>
        <begin position="114"/>
        <end position="137"/>
    </location>
</feature>
<evidence type="ECO:0000313" key="4">
    <source>
        <dbReference type="Proteomes" id="UP001320148"/>
    </source>
</evidence>
<dbReference type="EMBL" id="AP024488">
    <property type="protein sequence ID" value="BCS96997.1"/>
    <property type="molecule type" value="Genomic_DNA"/>
</dbReference>
<proteinExistence type="predicted"/>